<keyword evidence="8 13" id="KW-1133">Transmembrane helix</keyword>
<dbReference type="GO" id="GO:0005249">
    <property type="term" value="F:voltage-gated potassium channel activity"/>
    <property type="evidence" value="ECO:0007669"/>
    <property type="project" value="InterPro"/>
</dbReference>
<comment type="caution">
    <text evidence="15">The sequence shown here is derived from an EMBL/GenBank/DDBJ whole genome shotgun (WGS) entry which is preliminary data.</text>
</comment>
<feature type="non-terminal residue" evidence="15">
    <location>
        <position position="1"/>
    </location>
</feature>
<keyword evidence="16" id="KW-1185">Reference proteome</keyword>
<keyword evidence="10 13" id="KW-0472">Membrane</keyword>
<dbReference type="PANTHER" id="PTHR47735">
    <property type="entry name" value="POTASSIUM VOLTAGE-GATED CHANNEL SUBFAMILY KQT MEMBER 4"/>
    <property type="match status" value="1"/>
</dbReference>
<dbReference type="AlphaFoldDB" id="A0A8S3ZVW4"/>
<feature type="domain" description="Ion transport" evidence="14">
    <location>
        <begin position="2"/>
        <end position="240"/>
    </location>
</feature>
<dbReference type="PRINTS" id="PR00169">
    <property type="entry name" value="KCHANNEL"/>
</dbReference>
<name>A0A8S3ZVW4_9EUPU</name>
<evidence type="ECO:0000313" key="15">
    <source>
        <dbReference type="EMBL" id="CAG5131755.1"/>
    </source>
</evidence>
<evidence type="ECO:0000256" key="7">
    <source>
        <dbReference type="ARBA" id="ARBA00022958"/>
    </source>
</evidence>
<dbReference type="OrthoDB" id="8879391at2759"/>
<dbReference type="Proteomes" id="UP000678393">
    <property type="component" value="Unassembled WGS sequence"/>
</dbReference>
<feature type="non-terminal residue" evidence="15">
    <location>
        <position position="284"/>
    </location>
</feature>
<dbReference type="SUPFAM" id="SSF81324">
    <property type="entry name" value="Voltage-gated potassium channels"/>
    <property type="match status" value="1"/>
</dbReference>
<dbReference type="FunFam" id="1.10.287.70:FF:000016">
    <property type="entry name" value="Putative potassium voltage-gated channel subfamily KQT member 2"/>
    <property type="match status" value="1"/>
</dbReference>
<feature type="transmembrane region" description="Helical" evidence="13">
    <location>
        <begin position="178"/>
        <end position="197"/>
    </location>
</feature>
<evidence type="ECO:0000259" key="14">
    <source>
        <dbReference type="Pfam" id="PF00520"/>
    </source>
</evidence>
<sequence length="284" mass="31902">FMFVLLCLTLSVLSSITEFESILIQYAVYVEIIMLVWIMVELGLRVWSAGCRSRYQGKTGRMRFLRRPLCIIDIILSLASICTLAAGSTQDQFPQTVLSGLRFFQILRVVRLDRKGGTWKLLGSVVWAHRQELVTTLYIGLLGLVFSSYFVYLAEKDEPRHDNGPLPQLNNSSLKPKFSNFADAIWWGVVTLCTVGYGDVVPATWGGKVIASFSAILGISFFALPAGILGSGFALKVQQQQRQKHLNRRRVPAANLIQSLWRCYAADEHSMSTATWKRHLIPCP</sequence>
<proteinExistence type="predicted"/>
<feature type="transmembrane region" description="Helical" evidence="13">
    <location>
        <begin position="133"/>
        <end position="154"/>
    </location>
</feature>
<evidence type="ECO:0000256" key="4">
    <source>
        <dbReference type="ARBA" id="ARBA00022538"/>
    </source>
</evidence>
<gene>
    <name evidence="15" type="ORF">CUNI_LOCUS17313</name>
</gene>
<dbReference type="EMBL" id="CAJHNH020004857">
    <property type="protein sequence ID" value="CAG5131755.1"/>
    <property type="molecule type" value="Genomic_DNA"/>
</dbReference>
<keyword evidence="4" id="KW-0633">Potassium transport</keyword>
<dbReference type="PANTHER" id="PTHR47735:SF9">
    <property type="entry name" value="POTASSIUM VOLTAGE-GATED CHANNEL SUBFAMILY KQT MEMBER 4-LIKE ISOFORM X1"/>
    <property type="match status" value="1"/>
</dbReference>
<keyword evidence="5 13" id="KW-0812">Transmembrane</keyword>
<evidence type="ECO:0000313" key="16">
    <source>
        <dbReference type="Proteomes" id="UP000678393"/>
    </source>
</evidence>
<dbReference type="PRINTS" id="PR01459">
    <property type="entry name" value="KCNQCHANNEL"/>
</dbReference>
<keyword evidence="7" id="KW-0630">Potassium</keyword>
<dbReference type="GO" id="GO:0008076">
    <property type="term" value="C:voltage-gated potassium channel complex"/>
    <property type="evidence" value="ECO:0007669"/>
    <property type="project" value="TreeGrafter"/>
</dbReference>
<keyword evidence="6" id="KW-0851">Voltage-gated channel</keyword>
<dbReference type="Gene3D" id="6.10.140.1910">
    <property type="match status" value="1"/>
</dbReference>
<feature type="transmembrane region" description="Helical" evidence="13">
    <location>
        <begin position="68"/>
        <end position="87"/>
    </location>
</feature>
<dbReference type="Pfam" id="PF00520">
    <property type="entry name" value="Ion_trans"/>
    <property type="match status" value="1"/>
</dbReference>
<comment type="catalytic activity">
    <reaction evidence="12">
        <text>K(+)(in) = K(+)(out)</text>
        <dbReference type="Rhea" id="RHEA:29463"/>
        <dbReference type="ChEBI" id="CHEBI:29103"/>
    </reaction>
</comment>
<feature type="transmembrane region" description="Helical" evidence="13">
    <location>
        <begin position="24"/>
        <end position="47"/>
    </location>
</feature>
<reference evidence="15" key="1">
    <citation type="submission" date="2021-04" db="EMBL/GenBank/DDBJ databases">
        <authorList>
            <consortium name="Molecular Ecology Group"/>
        </authorList>
    </citation>
    <scope>NUCLEOTIDE SEQUENCE</scope>
</reference>
<evidence type="ECO:0000256" key="10">
    <source>
        <dbReference type="ARBA" id="ARBA00023136"/>
    </source>
</evidence>
<protein>
    <recommendedName>
        <fullName evidence="14">Ion transport domain-containing protein</fullName>
    </recommendedName>
</protein>
<dbReference type="InterPro" id="IPR003937">
    <property type="entry name" value="K_chnl_volt-dep_KCNQ"/>
</dbReference>
<accession>A0A8S3ZVW4</accession>
<dbReference type="Gene3D" id="1.10.287.70">
    <property type="match status" value="1"/>
</dbReference>
<evidence type="ECO:0000256" key="9">
    <source>
        <dbReference type="ARBA" id="ARBA00023065"/>
    </source>
</evidence>
<evidence type="ECO:0000256" key="12">
    <source>
        <dbReference type="ARBA" id="ARBA00034430"/>
    </source>
</evidence>
<evidence type="ECO:0000256" key="8">
    <source>
        <dbReference type="ARBA" id="ARBA00022989"/>
    </source>
</evidence>
<keyword evidence="11" id="KW-0407">Ion channel</keyword>
<comment type="subcellular location">
    <subcellularLocation>
        <location evidence="1">Cell membrane</location>
        <topology evidence="1">Multi-pass membrane protein</topology>
    </subcellularLocation>
</comment>
<keyword evidence="3" id="KW-1003">Cell membrane</keyword>
<evidence type="ECO:0000256" key="6">
    <source>
        <dbReference type="ARBA" id="ARBA00022882"/>
    </source>
</evidence>
<evidence type="ECO:0000256" key="1">
    <source>
        <dbReference type="ARBA" id="ARBA00004651"/>
    </source>
</evidence>
<evidence type="ECO:0000256" key="3">
    <source>
        <dbReference type="ARBA" id="ARBA00022475"/>
    </source>
</evidence>
<feature type="transmembrane region" description="Helical" evidence="13">
    <location>
        <begin position="209"/>
        <end position="235"/>
    </location>
</feature>
<keyword evidence="9" id="KW-0406">Ion transport</keyword>
<keyword evidence="2" id="KW-0813">Transport</keyword>
<dbReference type="InterPro" id="IPR005821">
    <property type="entry name" value="Ion_trans_dom"/>
</dbReference>
<evidence type="ECO:0000256" key="5">
    <source>
        <dbReference type="ARBA" id="ARBA00022692"/>
    </source>
</evidence>
<evidence type="ECO:0000256" key="11">
    <source>
        <dbReference type="ARBA" id="ARBA00023303"/>
    </source>
</evidence>
<evidence type="ECO:0000256" key="2">
    <source>
        <dbReference type="ARBA" id="ARBA00022448"/>
    </source>
</evidence>
<evidence type="ECO:0000256" key="13">
    <source>
        <dbReference type="SAM" id="Phobius"/>
    </source>
</evidence>
<organism evidence="15 16">
    <name type="scientific">Candidula unifasciata</name>
    <dbReference type="NCBI Taxonomy" id="100452"/>
    <lineage>
        <taxon>Eukaryota</taxon>
        <taxon>Metazoa</taxon>
        <taxon>Spiralia</taxon>
        <taxon>Lophotrochozoa</taxon>
        <taxon>Mollusca</taxon>
        <taxon>Gastropoda</taxon>
        <taxon>Heterobranchia</taxon>
        <taxon>Euthyneura</taxon>
        <taxon>Panpulmonata</taxon>
        <taxon>Eupulmonata</taxon>
        <taxon>Stylommatophora</taxon>
        <taxon>Helicina</taxon>
        <taxon>Helicoidea</taxon>
        <taxon>Geomitridae</taxon>
        <taxon>Candidula</taxon>
    </lineage>
</organism>